<evidence type="ECO:0000256" key="1">
    <source>
        <dbReference type="SAM" id="MobiDB-lite"/>
    </source>
</evidence>
<dbReference type="AlphaFoldDB" id="A0A1T2KY84"/>
<dbReference type="InterPro" id="IPR005186">
    <property type="entry name" value="FlaG"/>
</dbReference>
<protein>
    <recommendedName>
        <fullName evidence="4">Flagellar biosynthesis protein FlaG</fullName>
    </recommendedName>
</protein>
<feature type="compositionally biased region" description="Polar residues" evidence="1">
    <location>
        <begin position="18"/>
        <end position="36"/>
    </location>
</feature>
<feature type="region of interest" description="Disordered" evidence="1">
    <location>
        <begin position="1"/>
        <end position="36"/>
    </location>
</feature>
<dbReference type="InterPro" id="IPR035924">
    <property type="entry name" value="FlaG-like_sf"/>
</dbReference>
<accession>A0A1T2KY84</accession>
<dbReference type="PANTHER" id="PTHR37166:SF1">
    <property type="entry name" value="PROTEIN FLAG"/>
    <property type="match status" value="1"/>
</dbReference>
<dbReference type="Proteomes" id="UP000190896">
    <property type="component" value="Unassembled WGS sequence"/>
</dbReference>
<dbReference type="RefSeq" id="WP_078485650.1">
    <property type="nucleotide sequence ID" value="NZ_MPRJ01000003.1"/>
</dbReference>
<dbReference type="EMBL" id="MPRJ01000003">
    <property type="protein sequence ID" value="OOZ37720.1"/>
    <property type="molecule type" value="Genomic_DNA"/>
</dbReference>
<keyword evidence="3" id="KW-1185">Reference proteome</keyword>
<evidence type="ECO:0008006" key="4">
    <source>
        <dbReference type="Google" id="ProtNLM"/>
    </source>
</evidence>
<dbReference type="PANTHER" id="PTHR37166">
    <property type="entry name" value="PROTEIN FLAG"/>
    <property type="match status" value="1"/>
</dbReference>
<evidence type="ECO:0000313" key="2">
    <source>
        <dbReference type="EMBL" id="OOZ37720.1"/>
    </source>
</evidence>
<gene>
    <name evidence="2" type="ORF">BOW51_00880</name>
</gene>
<dbReference type="SUPFAM" id="SSF160214">
    <property type="entry name" value="FlaG-like"/>
    <property type="match status" value="1"/>
</dbReference>
<reference evidence="2 3" key="1">
    <citation type="submission" date="2016-11" db="EMBL/GenBank/DDBJ databases">
        <title>Mixed transmission modes and dynamic genome evolution in an obligate animal-bacterial symbiosis.</title>
        <authorList>
            <person name="Russell S.L."/>
            <person name="Corbett-Detig R.B."/>
            <person name="Cavanaugh C.M."/>
        </authorList>
    </citation>
    <scope>NUCLEOTIDE SEQUENCE [LARGE SCALE GENOMIC DNA]</scope>
    <source>
        <strain evidence="2">Se-Cadez</strain>
    </source>
</reference>
<evidence type="ECO:0000313" key="3">
    <source>
        <dbReference type="Proteomes" id="UP000190896"/>
    </source>
</evidence>
<name>A0A1T2KY84_9GAMM</name>
<organism evidence="2 3">
    <name type="scientific">Solemya velesiana gill symbiont</name>
    <dbReference type="NCBI Taxonomy" id="1918948"/>
    <lineage>
        <taxon>Bacteria</taxon>
        <taxon>Pseudomonadati</taxon>
        <taxon>Pseudomonadota</taxon>
        <taxon>Gammaproteobacteria</taxon>
        <taxon>sulfur-oxidizing symbionts</taxon>
    </lineage>
</organism>
<dbReference type="Gene3D" id="3.30.160.170">
    <property type="entry name" value="FlaG-like"/>
    <property type="match status" value="1"/>
</dbReference>
<sequence length="141" mass="15754">MAVDIVNINSLPPAKRPVTSSRPENVQKSSGPPQVQQAIESVASKQAEVQQDVETQNADKFVDADQLKGLLDEANQMMQVSKRKLQFSINEDTGKPVVRVYDAETKELIRQYPPDEILALARTIKEMMDEPQLGFMLDEKG</sequence>
<dbReference type="OrthoDB" id="5741693at2"/>
<dbReference type="Pfam" id="PF03646">
    <property type="entry name" value="FlaG"/>
    <property type="match status" value="1"/>
</dbReference>
<proteinExistence type="predicted"/>
<comment type="caution">
    <text evidence="2">The sequence shown here is derived from an EMBL/GenBank/DDBJ whole genome shotgun (WGS) entry which is preliminary data.</text>
</comment>